<proteinExistence type="predicted"/>
<dbReference type="Proteomes" id="UP001629113">
    <property type="component" value="Unassembled WGS sequence"/>
</dbReference>
<name>A0ABR4PBB9_9HELO</name>
<evidence type="ECO:0000313" key="2">
    <source>
        <dbReference type="Proteomes" id="UP001629113"/>
    </source>
</evidence>
<comment type="caution">
    <text evidence="1">The sequence shown here is derived from an EMBL/GenBank/DDBJ whole genome shotgun (WGS) entry which is preliminary data.</text>
</comment>
<protein>
    <submittedName>
        <fullName evidence="1">Uncharacterized protein</fullName>
    </submittedName>
</protein>
<evidence type="ECO:0000313" key="1">
    <source>
        <dbReference type="EMBL" id="KAL3420578.1"/>
    </source>
</evidence>
<sequence length="119" mass="13615">MVRHGNVPAEHRKLELQQLQQMLDALFETNRPGLISDFDIDPLRTSSMTNQNDARHENNAHENDEVAAYNQLLPPDFDLACLAGMDQMESESSQTYYNTGLDLEVTDDWLWNHLTPATQ</sequence>
<accession>A0ABR4PBB9</accession>
<reference evidence="1 2" key="1">
    <citation type="submission" date="2024-06" db="EMBL/GenBank/DDBJ databases">
        <title>Complete genome of Phlyctema vagabunda strain 19-DSS-EL-015.</title>
        <authorList>
            <person name="Fiorenzani C."/>
        </authorList>
    </citation>
    <scope>NUCLEOTIDE SEQUENCE [LARGE SCALE GENOMIC DNA]</scope>
    <source>
        <strain evidence="1 2">19-DSS-EL-015</strain>
    </source>
</reference>
<organism evidence="1 2">
    <name type="scientific">Phlyctema vagabunda</name>
    <dbReference type="NCBI Taxonomy" id="108571"/>
    <lineage>
        <taxon>Eukaryota</taxon>
        <taxon>Fungi</taxon>
        <taxon>Dikarya</taxon>
        <taxon>Ascomycota</taxon>
        <taxon>Pezizomycotina</taxon>
        <taxon>Leotiomycetes</taxon>
        <taxon>Helotiales</taxon>
        <taxon>Dermateaceae</taxon>
        <taxon>Phlyctema</taxon>
    </lineage>
</organism>
<gene>
    <name evidence="1" type="ORF">PVAG01_07023</name>
</gene>
<keyword evidence="2" id="KW-1185">Reference proteome</keyword>
<dbReference type="EMBL" id="JBFCZG010000006">
    <property type="protein sequence ID" value="KAL3420578.1"/>
    <property type="molecule type" value="Genomic_DNA"/>
</dbReference>